<dbReference type="InterPro" id="IPR056002">
    <property type="entry name" value="DUF7580"/>
</dbReference>
<dbReference type="OrthoDB" id="5331891at2759"/>
<reference evidence="2" key="1">
    <citation type="submission" date="2019-04" db="EMBL/GenBank/DDBJ databases">
        <title>Sequencing of skin fungus with MAO and IRED activity.</title>
        <authorList>
            <person name="Marsaioli A.J."/>
            <person name="Bonatto J.M.C."/>
            <person name="Reis Junior O."/>
        </authorList>
    </citation>
    <scope>NUCLEOTIDE SEQUENCE</scope>
    <source>
        <strain evidence="2">30M1</strain>
    </source>
</reference>
<dbReference type="Pfam" id="PF24476">
    <property type="entry name" value="DUF7580"/>
    <property type="match status" value="1"/>
</dbReference>
<sequence>MPLDFPETTRDLRQIGNICDTLRDCCVSKGKSPGPHCVGYLQSTGLYKHSLYLPDGIRIPDLGTKDSLSYSVEHALNQDVYNFISRVDQLQIARKLAIAVLQYNATPWLPDDWRLPDMSYLGSRSRMDSIGLRTLHLNSKITKRADTAQMEGINQARGAVTDQMREGITNPTLFHLGVAFLEIAYWCPIEAKIAECDENNPVITARRLQRDQSPPLGSKFHKITKQCLSCDFGFGDELSKRELQSAVYTSIVCGLEDLIMEFVEQGIE</sequence>
<feature type="domain" description="DUF7580" evidence="1">
    <location>
        <begin position="63"/>
        <end position="258"/>
    </location>
</feature>
<dbReference type="PANTHER" id="PTHR35186">
    <property type="entry name" value="ANK_REP_REGION DOMAIN-CONTAINING PROTEIN"/>
    <property type="match status" value="1"/>
</dbReference>
<evidence type="ECO:0000313" key="3">
    <source>
        <dbReference type="Proteomes" id="UP000801428"/>
    </source>
</evidence>
<dbReference type="EMBL" id="SWKU01000049">
    <property type="protein sequence ID" value="KAF2993686.1"/>
    <property type="molecule type" value="Genomic_DNA"/>
</dbReference>
<dbReference type="PANTHER" id="PTHR35186:SF4">
    <property type="entry name" value="PRION-INHIBITION AND PROPAGATION HELO DOMAIN-CONTAINING PROTEIN"/>
    <property type="match status" value="1"/>
</dbReference>
<comment type="caution">
    <text evidence="2">The sequence shown here is derived from an EMBL/GenBank/DDBJ whole genome shotgun (WGS) entry which is preliminary data.</text>
</comment>
<keyword evidence="3" id="KW-1185">Reference proteome</keyword>
<protein>
    <recommendedName>
        <fullName evidence="1">DUF7580 domain-containing protein</fullName>
    </recommendedName>
</protein>
<gene>
    <name evidence="2" type="ORF">E8E13_001616</name>
</gene>
<organism evidence="2 3">
    <name type="scientific">Curvularia kusanoi</name>
    <name type="common">Cochliobolus kusanoi</name>
    <dbReference type="NCBI Taxonomy" id="90978"/>
    <lineage>
        <taxon>Eukaryota</taxon>
        <taxon>Fungi</taxon>
        <taxon>Dikarya</taxon>
        <taxon>Ascomycota</taxon>
        <taxon>Pezizomycotina</taxon>
        <taxon>Dothideomycetes</taxon>
        <taxon>Pleosporomycetidae</taxon>
        <taxon>Pleosporales</taxon>
        <taxon>Pleosporineae</taxon>
        <taxon>Pleosporaceae</taxon>
        <taxon>Curvularia</taxon>
    </lineage>
</organism>
<dbReference type="Proteomes" id="UP000801428">
    <property type="component" value="Unassembled WGS sequence"/>
</dbReference>
<dbReference type="AlphaFoldDB" id="A0A9P4W6V0"/>
<name>A0A9P4W6V0_CURKU</name>
<evidence type="ECO:0000313" key="2">
    <source>
        <dbReference type="EMBL" id="KAF2993686.1"/>
    </source>
</evidence>
<evidence type="ECO:0000259" key="1">
    <source>
        <dbReference type="Pfam" id="PF24476"/>
    </source>
</evidence>
<proteinExistence type="predicted"/>
<accession>A0A9P4W6V0</accession>